<keyword evidence="2" id="KW-0472">Membrane</keyword>
<dbReference type="Pfam" id="PF06240">
    <property type="entry name" value="COXG"/>
    <property type="match status" value="1"/>
</dbReference>
<evidence type="ECO:0000313" key="4">
    <source>
        <dbReference type="Proteomes" id="UP000184485"/>
    </source>
</evidence>
<dbReference type="PANTHER" id="PTHR38588">
    <property type="entry name" value="BLL0334 PROTEIN"/>
    <property type="match status" value="1"/>
</dbReference>
<keyword evidence="4" id="KW-1185">Reference proteome</keyword>
<dbReference type="Proteomes" id="UP000184485">
    <property type="component" value="Unassembled WGS sequence"/>
</dbReference>
<keyword evidence="2" id="KW-0812">Transmembrane</keyword>
<organism evidence="3 4">
    <name type="scientific">Kaistia soli DSM 19436</name>
    <dbReference type="NCBI Taxonomy" id="1122133"/>
    <lineage>
        <taxon>Bacteria</taxon>
        <taxon>Pseudomonadati</taxon>
        <taxon>Pseudomonadota</taxon>
        <taxon>Alphaproteobacteria</taxon>
        <taxon>Hyphomicrobiales</taxon>
        <taxon>Kaistiaceae</taxon>
        <taxon>Kaistia</taxon>
    </lineage>
</organism>
<feature type="coiled-coil region" evidence="1">
    <location>
        <begin position="169"/>
        <end position="200"/>
    </location>
</feature>
<dbReference type="InterPro" id="IPR010419">
    <property type="entry name" value="CO_DH_gsu"/>
</dbReference>
<keyword evidence="1" id="KW-0175">Coiled coil</keyword>
<protein>
    <recommendedName>
        <fullName evidence="5">Carbon monoxide dehydrogenase subunit G</fullName>
    </recommendedName>
</protein>
<dbReference type="PANTHER" id="PTHR38588:SF1">
    <property type="entry name" value="BLL0334 PROTEIN"/>
    <property type="match status" value="1"/>
</dbReference>
<dbReference type="AlphaFoldDB" id="A0A1M5P4L2"/>
<dbReference type="Gene3D" id="3.30.530.20">
    <property type="match status" value="1"/>
</dbReference>
<dbReference type="RefSeq" id="WP_073058586.1">
    <property type="nucleotide sequence ID" value="NZ_FQUP01000010.1"/>
</dbReference>
<dbReference type="CDD" id="cd05018">
    <property type="entry name" value="CoxG"/>
    <property type="match status" value="1"/>
</dbReference>
<dbReference type="InterPro" id="IPR023393">
    <property type="entry name" value="START-like_dom_sf"/>
</dbReference>
<evidence type="ECO:0000313" key="3">
    <source>
        <dbReference type="EMBL" id="SHG96359.1"/>
    </source>
</evidence>
<sequence>MEMNGEYQIPARREVVWAALNDPAVLKACIPGCEALTRTEDGRMSLTVRTRIGPTEATFAGTVTFADVRAPERCTMLGEADGGPVGTVKGAADVQLVEEGEATLLSYALKAQVGAQLAQLGSRLIDTSAKTLADGFFAAFAARLGGEMTVTAPPLATPGPDEAAEEELVDRIEHRVDDEAENVAEIAEEVEQEIEVAAGRGVLGGPYVWGLLALLVVIVALAIMR</sequence>
<feature type="transmembrane region" description="Helical" evidence="2">
    <location>
        <begin position="207"/>
        <end position="224"/>
    </location>
</feature>
<gene>
    <name evidence="3" type="ORF">SAMN02745157_0085</name>
</gene>
<dbReference type="STRING" id="1122133.SAMN02745157_0085"/>
<dbReference type="SUPFAM" id="SSF55961">
    <property type="entry name" value="Bet v1-like"/>
    <property type="match status" value="1"/>
</dbReference>
<name>A0A1M5P4L2_9HYPH</name>
<keyword evidence="2" id="KW-1133">Transmembrane helix</keyword>
<evidence type="ECO:0008006" key="5">
    <source>
        <dbReference type="Google" id="ProtNLM"/>
    </source>
</evidence>
<evidence type="ECO:0000256" key="2">
    <source>
        <dbReference type="SAM" id="Phobius"/>
    </source>
</evidence>
<evidence type="ECO:0000256" key="1">
    <source>
        <dbReference type="SAM" id="Coils"/>
    </source>
</evidence>
<dbReference type="EMBL" id="FQUP01000010">
    <property type="protein sequence ID" value="SHG96359.1"/>
    <property type="molecule type" value="Genomic_DNA"/>
</dbReference>
<accession>A0A1M5P4L2</accession>
<reference evidence="3" key="1">
    <citation type="submission" date="2016-11" db="EMBL/GenBank/DDBJ databases">
        <authorList>
            <person name="Jaros S."/>
            <person name="Januszkiewicz K."/>
            <person name="Wedrychowicz H."/>
        </authorList>
    </citation>
    <scope>NUCLEOTIDE SEQUENCE [LARGE SCALE GENOMIC DNA]</scope>
    <source>
        <strain evidence="3">DSM 19436</strain>
    </source>
</reference>
<proteinExistence type="predicted"/>